<keyword evidence="3" id="KW-1185">Reference proteome</keyword>
<accession>A0A8B9B345</accession>
<dbReference type="GeneID" id="413498"/>
<dbReference type="GO" id="GO:0003677">
    <property type="term" value="F:DNA binding"/>
    <property type="evidence" value="ECO:0007669"/>
    <property type="project" value="InterPro"/>
</dbReference>
<evidence type="ECO:0000259" key="1">
    <source>
        <dbReference type="SMART" id="SM00992"/>
    </source>
</evidence>
<dbReference type="Pfam" id="PF08755">
    <property type="entry name" value="YccV-like"/>
    <property type="match status" value="1"/>
</dbReference>
<dbReference type="InterPro" id="IPR001810">
    <property type="entry name" value="F-box_dom"/>
</dbReference>
<dbReference type="Gene3D" id="1.20.1280.50">
    <property type="match status" value="1"/>
</dbReference>
<dbReference type="InterPro" id="IPR036623">
    <property type="entry name" value="Hemimethylated_DNA-bd_sf"/>
</dbReference>
<dbReference type="Proteomes" id="UP000005203">
    <property type="component" value="Linkage group LG3"/>
</dbReference>
<dbReference type="KEGG" id="ame:413498"/>
<accession>A0A7M7IN95</accession>
<dbReference type="Gene3D" id="2.30.30.390">
    <property type="entry name" value="Hemimethylated DNA-binding domain"/>
    <property type="match status" value="1"/>
</dbReference>
<dbReference type="OMA" id="KQPFYNV"/>
<proteinExistence type="predicted"/>
<dbReference type="OrthoDB" id="28868at2759"/>
<sequence length="627" mass="73302">MASDAIISLPGEIIVYILEDKLLDFSDVINFSSTCKSLYKIVNENNKLWKTKFFQRWPLLKEVYQTSKELEHQMINWKEEVKISLNSRTILLYLLSSMSNKHHKKQELSNSEFKEFDFLFCPKEGAHPLAYYFLIDELTTLIKCPAIVSNLTHRYYALKVIRYLKQTHLKGEWQKFISLPSKQQTLERGATIVAQWSQPERHVSYPTISSILDNIAEQTKDLLKEQHPNHSIFSIPTERFIFWKNNIIDDNQWNISETRQVTDALCKVLFEKLGFYGNSEMYYSSENSFIDRVLERRRGIPITLAIVFESVARRLGIRCEPVSFPSHFLLRWKETYAPEFKDTENYYIDVFNGGQFLTKKNCPRIGGVSRCPIEKYNVHEEATAVEVVTRMANNLEIAARQHTHINGTHRTARLRSALELRYMIQPNDTNTVLQLGRIYMSQHMDLTELVKILENMQKDLELMSRGQANMISQTFKTLQKCQKRLQPKEEIKPKKRIPSVKYAIGLIMKHKIYGYLCVITGWDVRCMASTEWMNEMNVDGLEEGADQPFYKIFVDDGSCQYAAQENLLLAPNPEWINHHAIGRYFYKFSGAHYIPNEEKAKEYPEDEKVCNELIVEYMQNGITYNTT</sequence>
<dbReference type="InterPro" id="IPR011722">
    <property type="entry name" value="Hemimethylated_DNA-bd_dom"/>
</dbReference>
<dbReference type="Pfam" id="PF12937">
    <property type="entry name" value="F-box-like"/>
    <property type="match status" value="1"/>
</dbReference>
<evidence type="ECO:0000313" key="3">
    <source>
        <dbReference type="Proteomes" id="UP000005203"/>
    </source>
</evidence>
<dbReference type="InterPro" id="IPR036047">
    <property type="entry name" value="F-box-like_dom_sf"/>
</dbReference>
<dbReference type="InterPro" id="IPR032698">
    <property type="entry name" value="SirB1_N"/>
</dbReference>
<evidence type="ECO:0000313" key="5">
    <source>
        <dbReference type="RefSeq" id="XP_396942.4"/>
    </source>
</evidence>
<accession>A0A8B7KHI0</accession>
<evidence type="ECO:0000313" key="4">
    <source>
        <dbReference type="RefSeq" id="XP_016766685.1"/>
    </source>
</evidence>
<feature type="domain" description="Hemimethylated DNA-binding" evidence="1">
    <location>
        <begin position="499"/>
        <end position="596"/>
    </location>
</feature>
<dbReference type="EnsemblMetazoa" id="XM_016911196">
    <property type="protein sequence ID" value="XP_016766685"/>
    <property type="gene ID" value="LOC413498"/>
</dbReference>
<dbReference type="SUPFAM" id="SSF81383">
    <property type="entry name" value="F-box domain"/>
    <property type="match status" value="1"/>
</dbReference>
<reference evidence="4 5" key="2">
    <citation type="submission" date="2025-04" db="UniProtKB">
        <authorList>
            <consortium name="RefSeq"/>
        </authorList>
    </citation>
    <scope>IDENTIFICATION</scope>
    <source>
        <strain evidence="4 5">DH4</strain>
        <tissue evidence="4 5">Whole body</tissue>
    </source>
</reference>
<dbReference type="SMART" id="SM00992">
    <property type="entry name" value="YccV-like"/>
    <property type="match status" value="1"/>
</dbReference>
<organism evidence="2">
    <name type="scientific">Apis mellifera</name>
    <name type="common">Honeybee</name>
    <dbReference type="NCBI Taxonomy" id="7460"/>
    <lineage>
        <taxon>Eukaryota</taxon>
        <taxon>Metazoa</taxon>
        <taxon>Ecdysozoa</taxon>
        <taxon>Arthropoda</taxon>
        <taxon>Hexapoda</taxon>
        <taxon>Insecta</taxon>
        <taxon>Pterygota</taxon>
        <taxon>Neoptera</taxon>
        <taxon>Endopterygota</taxon>
        <taxon>Hymenoptera</taxon>
        <taxon>Apocrita</taxon>
        <taxon>Aculeata</taxon>
        <taxon>Apoidea</taxon>
        <taxon>Anthophila</taxon>
        <taxon>Apidae</taxon>
        <taxon>Apis</taxon>
    </lineage>
</organism>
<protein>
    <submittedName>
        <fullName evidence="4 5">F-box only protein 21</fullName>
    </submittedName>
</protein>
<reference evidence="2" key="1">
    <citation type="submission" date="2021-01" db="UniProtKB">
        <authorList>
            <consortium name="EnsemblMetazoa"/>
        </authorList>
    </citation>
    <scope>IDENTIFICATION</scope>
    <source>
        <strain evidence="2">DH4</strain>
    </source>
</reference>
<dbReference type="Pfam" id="PF13369">
    <property type="entry name" value="Transglut_core2"/>
    <property type="match status" value="1"/>
</dbReference>
<gene>
    <name evidence="2" type="primary">413498</name>
    <name evidence="4 5" type="synonym">LOC413498</name>
</gene>
<dbReference type="RefSeq" id="XP_016766685.1">
    <property type="nucleotide sequence ID" value="XM_016911196.2"/>
</dbReference>
<dbReference type="RefSeq" id="XP_396942.4">
    <property type="nucleotide sequence ID" value="XM_396942.7"/>
</dbReference>
<dbReference type="AlphaFoldDB" id="A0A7M7IN95"/>
<name>A0A7M7IN95_APIME</name>
<dbReference type="NCBIfam" id="TIGR02097">
    <property type="entry name" value="yccV"/>
    <property type="match status" value="1"/>
</dbReference>
<evidence type="ECO:0000313" key="2">
    <source>
        <dbReference type="EnsemblMetazoa" id="XP_016766685"/>
    </source>
</evidence>
<dbReference type="EnsemblMetazoa" id="XM_396942">
    <property type="protein sequence ID" value="XP_396942"/>
    <property type="gene ID" value="LOC413498"/>
</dbReference>
<dbReference type="PANTHER" id="PTHR31350">
    <property type="entry name" value="SI:DKEY-261L7.2"/>
    <property type="match status" value="1"/>
</dbReference>
<dbReference type="SUPFAM" id="SSF141255">
    <property type="entry name" value="YccV-like"/>
    <property type="match status" value="1"/>
</dbReference>
<accession>A0A7M7R6W7</accession>
<dbReference type="PANTHER" id="PTHR31350:SF21">
    <property type="entry name" value="F-BOX ONLY PROTEIN 21"/>
    <property type="match status" value="1"/>
</dbReference>